<dbReference type="Proteomes" id="UP000248423">
    <property type="component" value="Unassembled WGS sequence"/>
</dbReference>
<feature type="compositionally biased region" description="Basic and acidic residues" evidence="8">
    <location>
        <begin position="680"/>
        <end position="690"/>
    </location>
</feature>
<evidence type="ECO:0000313" key="12">
    <source>
        <dbReference type="Proteomes" id="UP000248423"/>
    </source>
</evidence>
<dbReference type="OrthoDB" id="273123at2759"/>
<feature type="compositionally biased region" description="Gly residues" evidence="8">
    <location>
        <begin position="575"/>
        <end position="588"/>
    </location>
</feature>
<dbReference type="InterPro" id="IPR055065">
    <property type="entry name" value="OB_MCM10"/>
</dbReference>
<feature type="compositionally biased region" description="Basic and acidic residues" evidence="8">
    <location>
        <begin position="173"/>
        <end position="182"/>
    </location>
</feature>
<proteinExistence type="inferred from homology"/>
<feature type="compositionally biased region" description="Basic and acidic residues" evidence="8">
    <location>
        <begin position="219"/>
        <end position="246"/>
    </location>
</feature>
<feature type="region of interest" description="Disordered" evidence="8">
    <location>
        <begin position="92"/>
        <end position="366"/>
    </location>
</feature>
<feature type="compositionally biased region" description="Polar residues" evidence="8">
    <location>
        <begin position="299"/>
        <end position="316"/>
    </location>
</feature>
<organism evidence="11 12">
    <name type="scientific">Aspergillus sclerotiicarbonarius (strain CBS 121057 / IBT 28362)</name>
    <dbReference type="NCBI Taxonomy" id="1448318"/>
    <lineage>
        <taxon>Eukaryota</taxon>
        <taxon>Fungi</taxon>
        <taxon>Dikarya</taxon>
        <taxon>Ascomycota</taxon>
        <taxon>Pezizomycotina</taxon>
        <taxon>Eurotiomycetes</taxon>
        <taxon>Eurotiomycetidae</taxon>
        <taxon>Eurotiales</taxon>
        <taxon>Aspergillaceae</taxon>
        <taxon>Aspergillus</taxon>
        <taxon>Aspergillus subgen. Circumdati</taxon>
    </lineage>
</organism>
<feature type="compositionally biased region" description="Basic and acidic residues" evidence="8">
    <location>
        <begin position="286"/>
        <end position="297"/>
    </location>
</feature>
<dbReference type="InterPro" id="IPR015408">
    <property type="entry name" value="Znf_Mcm10/DnaG"/>
</dbReference>
<evidence type="ECO:0000313" key="11">
    <source>
        <dbReference type="EMBL" id="PYI05918.1"/>
    </source>
</evidence>
<keyword evidence="7" id="KW-0539">Nucleus</keyword>
<evidence type="ECO:0000256" key="7">
    <source>
        <dbReference type="ARBA" id="ARBA00023242"/>
    </source>
</evidence>
<evidence type="ECO:0000256" key="1">
    <source>
        <dbReference type="ARBA" id="ARBA00004123"/>
    </source>
</evidence>
<evidence type="ECO:0000259" key="9">
    <source>
        <dbReference type="Pfam" id="PF09329"/>
    </source>
</evidence>
<comment type="subcellular location">
    <subcellularLocation>
        <location evidence="1">Nucleus</location>
    </subcellularLocation>
</comment>
<dbReference type="InterPro" id="IPR012340">
    <property type="entry name" value="NA-bd_OB-fold"/>
</dbReference>
<evidence type="ECO:0000256" key="3">
    <source>
        <dbReference type="ARBA" id="ARBA00022705"/>
    </source>
</evidence>
<dbReference type="PANTHER" id="PTHR13454">
    <property type="entry name" value="PROTEIN MCM10 HOMOLOG"/>
    <property type="match status" value="1"/>
</dbReference>
<protein>
    <submittedName>
        <fullName evidence="11">DNA replication protein</fullName>
    </submittedName>
</protein>
<feature type="compositionally biased region" description="Basic and acidic residues" evidence="8">
    <location>
        <begin position="261"/>
        <end position="279"/>
    </location>
</feature>
<keyword evidence="12" id="KW-1185">Reference proteome</keyword>
<dbReference type="InterPro" id="IPR040184">
    <property type="entry name" value="Mcm10"/>
</dbReference>
<dbReference type="FunFam" id="2.40.50.140:FF:000174">
    <property type="entry name" value="DNA replication licensing factor mcm10"/>
    <property type="match status" value="1"/>
</dbReference>
<sequence length="810" mass="89955">MTSMAEISWPPKSPREALLSTPNGRKRYEDMQRRRENLGSPLKRSLTTPDLRSKASQLLSDGLDDGEDDEDEETLQLKLAAIEARLKLKQLQKSRAKTGTPGPDRHDGEAFSRPASVIGSTQAHDQLIGNKNEHRASSDAHLDDVQVPLSPTRRPAPPTDPVSPRRYVLGIDKGLRSRDVSLRRPPSSKGSGQPASRPGTRDGLVSHSGNLLQAITVGERNRPKSFSERMAESRSAEVSRRERAARVEQIQANRSSAFQIDKTELEAFKAAAEARKDAPKSPTRSRRTESFSRDDVLRSYNNLKPSLKRSQSQITPSIRKHDDETEPKESRPYFHRRNQKSESEVPSSSQHSATDDSQGEKSGDSSKFEAFSSLHLSNRILPHSFLTRTLEDKKALRIPDLLRTVKAPDFELPEDIDTDFVVFGIVASKSEPRQIKQPGNTTKKEVDPFDDGTNNSSQYMVITLTDLKWTIDLFLFDTAFPRYYRISEGILIAILNPTIMPPPKNKTDTNKFSLAISSSDDKILEVGYAQDIGFCKAVRKDGKTCHSWVDGRKTEFCDFHVDLQVRRTQAHRMGVNGGTGMYGPGGRSGSRTGFYSGDKKGWSQNGLKPNGARYDFQSQSTYYVAPAPKSRGSGPSFHHLPGGQSAASLIDADSDDPFIAAGMMGRGMESKEERFRKRLAEKQRERDITHRLISRPGGVGAEYLRSRDSENISSPRPDAKSEQAKNHKGAADSLPAHNLGVSSFRRADTVKLSPLKRAHDGDRPRSSSIKKTRFITSHGIKEAGRDSLGGKSDMVPMNDDDDDDDELDII</sequence>
<dbReference type="GO" id="GO:0043596">
    <property type="term" value="C:nuclear replication fork"/>
    <property type="evidence" value="ECO:0007669"/>
    <property type="project" value="TreeGrafter"/>
</dbReference>
<evidence type="ECO:0000256" key="6">
    <source>
        <dbReference type="ARBA" id="ARBA00022833"/>
    </source>
</evidence>
<evidence type="ECO:0000259" key="10">
    <source>
        <dbReference type="Pfam" id="PF22379"/>
    </source>
</evidence>
<evidence type="ECO:0000256" key="4">
    <source>
        <dbReference type="ARBA" id="ARBA00022723"/>
    </source>
</evidence>
<keyword evidence="6" id="KW-0862">Zinc</keyword>
<dbReference type="PANTHER" id="PTHR13454:SF11">
    <property type="entry name" value="PROTEIN MCM10 HOMOLOG"/>
    <property type="match status" value="1"/>
</dbReference>
<feature type="region of interest" description="Disordered" evidence="8">
    <location>
        <begin position="625"/>
        <end position="650"/>
    </location>
</feature>
<dbReference type="GO" id="GO:0008270">
    <property type="term" value="F:zinc ion binding"/>
    <property type="evidence" value="ECO:0007669"/>
    <property type="project" value="UniProtKB-KW"/>
</dbReference>
<dbReference type="GO" id="GO:0003688">
    <property type="term" value="F:DNA replication origin binding"/>
    <property type="evidence" value="ECO:0007669"/>
    <property type="project" value="TreeGrafter"/>
</dbReference>
<keyword evidence="4" id="KW-0479">Metal-binding</keyword>
<dbReference type="GO" id="GO:0003697">
    <property type="term" value="F:single-stranded DNA binding"/>
    <property type="evidence" value="ECO:0007669"/>
    <property type="project" value="InterPro"/>
</dbReference>
<name>A0A319EHA8_ASPSB</name>
<evidence type="ECO:0000256" key="5">
    <source>
        <dbReference type="ARBA" id="ARBA00022771"/>
    </source>
</evidence>
<dbReference type="Gene3D" id="2.40.50.140">
    <property type="entry name" value="Nucleic acid-binding proteins"/>
    <property type="match status" value="1"/>
</dbReference>
<accession>A0A319EHA8</accession>
<dbReference type="GO" id="GO:0006270">
    <property type="term" value="P:DNA replication initiation"/>
    <property type="evidence" value="ECO:0007669"/>
    <property type="project" value="InterPro"/>
</dbReference>
<feature type="region of interest" description="Disordered" evidence="8">
    <location>
        <begin position="680"/>
        <end position="810"/>
    </location>
</feature>
<reference evidence="11 12" key="1">
    <citation type="submission" date="2018-02" db="EMBL/GenBank/DDBJ databases">
        <title>The genomes of Aspergillus section Nigri reveals drivers in fungal speciation.</title>
        <authorList>
            <consortium name="DOE Joint Genome Institute"/>
            <person name="Vesth T.C."/>
            <person name="Nybo J."/>
            <person name="Theobald S."/>
            <person name="Brandl J."/>
            <person name="Frisvad J.C."/>
            <person name="Nielsen K.F."/>
            <person name="Lyhne E.K."/>
            <person name="Kogle M.E."/>
            <person name="Kuo A."/>
            <person name="Riley R."/>
            <person name="Clum A."/>
            <person name="Nolan M."/>
            <person name="Lipzen A."/>
            <person name="Salamov A."/>
            <person name="Henrissat B."/>
            <person name="Wiebenga A."/>
            <person name="De vries R.P."/>
            <person name="Grigoriev I.V."/>
            <person name="Mortensen U.H."/>
            <person name="Andersen M.R."/>
            <person name="Baker S.E."/>
        </authorList>
    </citation>
    <scope>NUCLEOTIDE SEQUENCE [LARGE SCALE GENOMIC DNA]</scope>
    <source>
        <strain evidence="11 12">CBS 121057</strain>
    </source>
</reference>
<dbReference type="STRING" id="1448318.A0A319EHA8"/>
<feature type="compositionally biased region" description="Acidic residues" evidence="8">
    <location>
        <begin position="62"/>
        <end position="74"/>
    </location>
</feature>
<feature type="compositionally biased region" description="Basic and acidic residues" evidence="8">
    <location>
        <begin position="26"/>
        <end position="37"/>
    </location>
</feature>
<evidence type="ECO:0000256" key="2">
    <source>
        <dbReference type="ARBA" id="ARBA00009679"/>
    </source>
</evidence>
<feature type="region of interest" description="Disordered" evidence="8">
    <location>
        <begin position="1"/>
        <end position="74"/>
    </location>
</feature>
<feature type="domain" description="Zinc finger Mcm10/DnaG-type" evidence="9">
    <location>
        <begin position="527"/>
        <end position="572"/>
    </location>
</feature>
<feature type="region of interest" description="Disordered" evidence="8">
    <location>
        <begin position="574"/>
        <end position="610"/>
    </location>
</feature>
<dbReference type="EMBL" id="KZ826354">
    <property type="protein sequence ID" value="PYI05918.1"/>
    <property type="molecule type" value="Genomic_DNA"/>
</dbReference>
<feature type="compositionally biased region" description="Basic and acidic residues" evidence="8">
    <location>
        <begin position="131"/>
        <end position="144"/>
    </location>
</feature>
<keyword evidence="3" id="KW-0235">DNA replication</keyword>
<dbReference type="AlphaFoldDB" id="A0A319EHA8"/>
<feature type="compositionally biased region" description="Acidic residues" evidence="8">
    <location>
        <begin position="798"/>
        <end position="810"/>
    </location>
</feature>
<keyword evidence="5" id="KW-0863">Zinc-finger</keyword>
<dbReference type="Pfam" id="PF09329">
    <property type="entry name" value="zf-primase"/>
    <property type="match status" value="1"/>
</dbReference>
<evidence type="ECO:0000256" key="8">
    <source>
        <dbReference type="SAM" id="MobiDB-lite"/>
    </source>
</evidence>
<comment type="similarity">
    <text evidence="2">Belongs to the MCM10 family.</text>
</comment>
<dbReference type="VEuPathDB" id="FungiDB:BO78DRAFT_407895"/>
<dbReference type="Pfam" id="PF22379">
    <property type="entry name" value="OB_MCM10"/>
    <property type="match status" value="1"/>
</dbReference>
<feature type="compositionally biased region" description="Basic and acidic residues" evidence="8">
    <location>
        <begin position="319"/>
        <end position="332"/>
    </location>
</feature>
<feature type="domain" description="MCM10 OB-fold" evidence="10">
    <location>
        <begin position="371"/>
        <end position="519"/>
    </location>
</feature>
<gene>
    <name evidence="11" type="ORF">BO78DRAFT_407895</name>
</gene>